<dbReference type="PANTHER" id="PTHR34047:SF8">
    <property type="entry name" value="PROTEIN YKFC"/>
    <property type="match status" value="1"/>
</dbReference>
<evidence type="ECO:0000256" key="1">
    <source>
        <dbReference type="ARBA" id="ARBA00034120"/>
    </source>
</evidence>
<evidence type="ECO:0000313" key="2">
    <source>
        <dbReference type="EMBL" id="BCO10431.1"/>
    </source>
</evidence>
<dbReference type="AlphaFoldDB" id="A0A915UAY3"/>
<proteinExistence type="inferred from homology"/>
<dbReference type="Proteomes" id="UP001063350">
    <property type="component" value="Chromosome"/>
</dbReference>
<gene>
    <name evidence="2" type="ORF">GF1_28070</name>
</gene>
<evidence type="ECO:0000313" key="3">
    <source>
        <dbReference type="Proteomes" id="UP001063350"/>
    </source>
</evidence>
<dbReference type="CDD" id="cd01651">
    <property type="entry name" value="RT_G2_intron"/>
    <property type="match status" value="1"/>
</dbReference>
<dbReference type="SUPFAM" id="SSF56672">
    <property type="entry name" value="DNA/RNA polymerases"/>
    <property type="match status" value="1"/>
</dbReference>
<dbReference type="EMBL" id="AP024233">
    <property type="protein sequence ID" value="BCO10431.1"/>
    <property type="molecule type" value="Genomic_DNA"/>
</dbReference>
<comment type="similarity">
    <text evidence="1">Belongs to the bacterial reverse transcriptase family.</text>
</comment>
<organism evidence="2 3">
    <name type="scientific">Desulfolithobacter dissulfuricans</name>
    <dbReference type="NCBI Taxonomy" id="2795293"/>
    <lineage>
        <taxon>Bacteria</taxon>
        <taxon>Pseudomonadati</taxon>
        <taxon>Thermodesulfobacteriota</taxon>
        <taxon>Desulfobulbia</taxon>
        <taxon>Desulfobulbales</taxon>
        <taxon>Desulfobulbaceae</taxon>
        <taxon>Desulfolithobacter</taxon>
    </lineage>
</organism>
<dbReference type="InterPro" id="IPR043502">
    <property type="entry name" value="DNA/RNA_pol_sf"/>
</dbReference>
<sequence>MGTQDRSMVDVWYSLYDRMLSRDALHKAFGKVRSAKGAAGIDGQSIKDFAASAEANIDCLLKELWEKSYQPLAVRRVEIPKPTGGVRLLGIPAVRDRVVQQALLDILLPIFDRDFHPSSYGYRPGRSCHQAISNRSL</sequence>
<name>A0A915UAY3_9BACT</name>
<dbReference type="KEGG" id="ddu:GF1_28070"/>
<accession>A0A915UAY3</accession>
<keyword evidence="3" id="KW-1185">Reference proteome</keyword>
<reference evidence="2" key="1">
    <citation type="submission" date="2020-12" db="EMBL/GenBank/DDBJ databases">
        <title>Desulfobium dissulfuricans gen. nov., sp. nov., a novel mesophilic, sulfate-reducing bacterium isolated from a deep-sea hydrothermal vent.</title>
        <authorList>
            <person name="Hashimoto Y."/>
            <person name="Tame A."/>
            <person name="Sawayama S."/>
            <person name="Miyazaki J."/>
            <person name="Takai K."/>
            <person name="Nakagawa S."/>
        </authorList>
    </citation>
    <scope>NUCLEOTIDE SEQUENCE</scope>
    <source>
        <strain evidence="2">GF1</strain>
    </source>
</reference>
<evidence type="ECO:0008006" key="4">
    <source>
        <dbReference type="Google" id="ProtNLM"/>
    </source>
</evidence>
<dbReference type="InterPro" id="IPR051083">
    <property type="entry name" value="GrpII_Intron_Splice-Mob/Def"/>
</dbReference>
<dbReference type="PANTHER" id="PTHR34047">
    <property type="entry name" value="NUCLEAR INTRON MATURASE 1, MITOCHONDRIAL-RELATED"/>
    <property type="match status" value="1"/>
</dbReference>
<protein>
    <recommendedName>
        <fullName evidence="4">Reverse transcriptase domain-containing protein</fullName>
    </recommendedName>
</protein>